<name>A0A811NIP9_9POAL</name>
<gene>
    <name evidence="3" type="ORF">NCGR_LOCUS17610</name>
</gene>
<evidence type="ECO:0000313" key="4">
    <source>
        <dbReference type="Proteomes" id="UP000604825"/>
    </source>
</evidence>
<feature type="region of interest" description="Disordered" evidence="1">
    <location>
        <begin position="140"/>
        <end position="162"/>
    </location>
</feature>
<reference evidence="3" key="1">
    <citation type="submission" date="2020-10" db="EMBL/GenBank/DDBJ databases">
        <authorList>
            <person name="Han B."/>
            <person name="Lu T."/>
            <person name="Zhao Q."/>
            <person name="Huang X."/>
            <person name="Zhao Y."/>
        </authorList>
    </citation>
    <scope>NUCLEOTIDE SEQUENCE</scope>
</reference>
<dbReference type="PANTHER" id="PTHR33063:SF16">
    <property type="entry name" value="OS02G0241300 PROTEIN"/>
    <property type="match status" value="1"/>
</dbReference>
<evidence type="ECO:0000313" key="3">
    <source>
        <dbReference type="EMBL" id="CAD6225603.1"/>
    </source>
</evidence>
<dbReference type="InterPro" id="IPR004252">
    <property type="entry name" value="Probable_transposase_24"/>
</dbReference>
<dbReference type="AlphaFoldDB" id="A0A811NIP9"/>
<feature type="compositionally biased region" description="Basic and acidic residues" evidence="1">
    <location>
        <begin position="140"/>
        <end position="154"/>
    </location>
</feature>
<dbReference type="OrthoDB" id="682311at2759"/>
<protein>
    <recommendedName>
        <fullName evidence="2">Transposase-associated domain-containing protein</fullName>
    </recommendedName>
</protein>
<evidence type="ECO:0000259" key="2">
    <source>
        <dbReference type="Pfam" id="PF13963"/>
    </source>
</evidence>
<evidence type="ECO:0000256" key="1">
    <source>
        <dbReference type="SAM" id="MobiDB-lite"/>
    </source>
</evidence>
<accession>A0A811NIP9</accession>
<dbReference type="EMBL" id="CAJGYO010000004">
    <property type="protein sequence ID" value="CAD6225603.1"/>
    <property type="molecule type" value="Genomic_DNA"/>
</dbReference>
<dbReference type="PANTHER" id="PTHR33063">
    <property type="entry name" value="OS02G0583500 PROTEIN"/>
    <property type="match status" value="1"/>
</dbReference>
<dbReference type="InterPro" id="IPR029480">
    <property type="entry name" value="Transpos_assoc"/>
</dbReference>
<dbReference type="Proteomes" id="UP000604825">
    <property type="component" value="Unassembled WGS sequence"/>
</dbReference>
<comment type="caution">
    <text evidence="3">The sequence shown here is derived from an EMBL/GenBank/DDBJ whole genome shotgun (WGS) entry which is preliminary data.</text>
</comment>
<proteinExistence type="predicted"/>
<feature type="domain" description="Transposase-associated" evidence="2">
    <location>
        <begin position="3"/>
        <end position="75"/>
    </location>
</feature>
<keyword evidence="4" id="KW-1185">Reference proteome</keyword>
<dbReference type="Pfam" id="PF03004">
    <property type="entry name" value="Transposase_24"/>
    <property type="match status" value="1"/>
</dbReference>
<organism evidence="3 4">
    <name type="scientific">Miscanthus lutarioriparius</name>
    <dbReference type="NCBI Taxonomy" id="422564"/>
    <lineage>
        <taxon>Eukaryota</taxon>
        <taxon>Viridiplantae</taxon>
        <taxon>Streptophyta</taxon>
        <taxon>Embryophyta</taxon>
        <taxon>Tracheophyta</taxon>
        <taxon>Spermatophyta</taxon>
        <taxon>Magnoliopsida</taxon>
        <taxon>Liliopsida</taxon>
        <taxon>Poales</taxon>
        <taxon>Poaceae</taxon>
        <taxon>PACMAD clade</taxon>
        <taxon>Panicoideae</taxon>
        <taxon>Andropogonodae</taxon>
        <taxon>Andropogoneae</taxon>
        <taxon>Saccharinae</taxon>
        <taxon>Miscanthus</taxon>
    </lineage>
</organism>
<dbReference type="Pfam" id="PF13963">
    <property type="entry name" value="Transpos_assoc"/>
    <property type="match status" value="1"/>
</dbReference>
<sequence>MDRSWINSRRFSKEHVDGVKEFMTFVSERFNDNEEMFCPCRRCLNRVRKPQGQVQDDLYIHGMASTYTRWIHHGEPLEVILHENEDHVDEQTSLNEDFGMNVDKEDDPDDGIRDMVEELYTAEDEGKLRELVGTKPVVAAREESDPLYEPREDTEPGDSDIEQGVVDKSHFSIDPSNKKAVEYACVDLLKKEQRNMRYLLKKKYFNGIPANQVRTTSPLGTMTDEQWKALVDMWSTPKHKEKCLKAKDTRGLVKHQQKTGSRSYIAQCYVTKSKFKDDPPTAIDFFKATHFSSKTGYSEDAQEAIAEMEAIAAQAPEEGQVVKTPTQVVAQVLPTSKFLQNISIESAAMKRSAEVATRVQELESELVVEKEGAAEVRV</sequence>